<evidence type="ECO:0000256" key="8">
    <source>
        <dbReference type="ARBA" id="ARBA00041553"/>
    </source>
</evidence>
<dbReference type="InterPro" id="IPR003149">
    <property type="entry name" value="Fe_hydrogenase_ssu"/>
</dbReference>
<evidence type="ECO:0000256" key="7">
    <source>
        <dbReference type="ARBA" id="ARBA00039851"/>
    </source>
</evidence>
<dbReference type="SMART" id="SM00902">
    <property type="entry name" value="Fe_hyd_SSU"/>
    <property type="match status" value="1"/>
</dbReference>
<evidence type="ECO:0000256" key="9">
    <source>
        <dbReference type="ARBA" id="ARBA00041671"/>
    </source>
</evidence>
<evidence type="ECO:0000256" key="2">
    <source>
        <dbReference type="ARBA" id="ARBA00022485"/>
    </source>
</evidence>
<dbReference type="FunFam" id="3.30.70.20:FF:000042">
    <property type="entry name" value="Cytosolic Fe-S cluster assembly factor NAR1"/>
    <property type="match status" value="1"/>
</dbReference>
<keyword evidence="5" id="KW-0411">Iron-sulfur</keyword>
<name>A0A8C2PCK6_CAPHI</name>
<evidence type="ECO:0000256" key="5">
    <source>
        <dbReference type="ARBA" id="ARBA00023014"/>
    </source>
</evidence>
<dbReference type="GO" id="GO:0046872">
    <property type="term" value="F:metal ion binding"/>
    <property type="evidence" value="ECO:0007669"/>
    <property type="project" value="UniProtKB-KW"/>
</dbReference>
<evidence type="ECO:0000256" key="6">
    <source>
        <dbReference type="ARBA" id="ARBA00037412"/>
    </source>
</evidence>
<keyword evidence="3" id="KW-0479">Metal-binding</keyword>
<dbReference type="AlphaFoldDB" id="A0A8C2PCK6"/>
<evidence type="ECO:0000313" key="13">
    <source>
        <dbReference type="Ensembl" id="ENSCHIP00010018051.1"/>
    </source>
</evidence>
<evidence type="ECO:0000256" key="3">
    <source>
        <dbReference type="ARBA" id="ARBA00022723"/>
    </source>
</evidence>
<dbReference type="SUPFAM" id="SSF53920">
    <property type="entry name" value="Fe-only hydrogenase"/>
    <property type="match status" value="1"/>
</dbReference>
<keyword evidence="4" id="KW-0408">Iron</keyword>
<accession>A0A8C2PCK6</accession>
<comment type="subunit">
    <text evidence="11">External component of the CIA complex. In the CIA complex, interacts directly with CIAO1 and MMS19.</text>
</comment>
<organism evidence="13">
    <name type="scientific">Capra hircus</name>
    <name type="common">Goat</name>
    <dbReference type="NCBI Taxonomy" id="9925"/>
    <lineage>
        <taxon>Eukaryota</taxon>
        <taxon>Metazoa</taxon>
        <taxon>Chordata</taxon>
        <taxon>Craniata</taxon>
        <taxon>Vertebrata</taxon>
        <taxon>Euteleostomi</taxon>
        <taxon>Mammalia</taxon>
        <taxon>Eutheria</taxon>
        <taxon>Laurasiatheria</taxon>
        <taxon>Artiodactyla</taxon>
        <taxon>Ruminantia</taxon>
        <taxon>Pecora</taxon>
        <taxon>Bovidae</taxon>
        <taxon>Caprinae</taxon>
        <taxon>Capra</taxon>
    </lineage>
</organism>
<dbReference type="Pfam" id="PF02906">
    <property type="entry name" value="Fe_hyd_lg_C"/>
    <property type="match status" value="1"/>
</dbReference>
<sequence length="430" mass="47287">MASPFSGALQLTDLDDFIAPSQDCIKPMKVDRRPGSGVAKIHIEDDGSYFQVSQDGGMKKLEKAKISLDDCLACSGCVTSAETVLITQQSHEELRKVLGANKTAAPDQQKLVVISVSPQSRASLAVRFQLNPTDTARKLTAFFKKIGAHYVFDTAFSRNFSLLESQREFVRRFRGQANPEQALPVLTSACPGWICTVMPCYDKKLEASRPDFFSQEHQTRDVDCVITTGEVSKLLEEEGVSLAELEPAPLDSLCSSASAQEPTSHRGGGSGGYLEHVFRHAAQELFGIHVTEVTYRPLRNKDLQEVILEREGQVLLHFAAAYGFRNIQNLVQKLKRGRCPYHYVEVMACPAGCLNGGGQLKAPDTPGKELLQQVERLYGLVRTEAPEDAAGVQELYECWLQGAGSERAGRLLHTSYHAVEKAGSGLSIRW</sequence>
<comment type="similarity">
    <text evidence="1">Belongs to the NARF family.</text>
</comment>
<reference evidence="13" key="1">
    <citation type="submission" date="2019-03" db="EMBL/GenBank/DDBJ databases">
        <title>Genome sequencing and reference-guided assembly of Black Bengal Goat (Capra hircus).</title>
        <authorList>
            <person name="Siddiki A.Z."/>
            <person name="Baten A."/>
            <person name="Billah M."/>
            <person name="Alam M.A.U."/>
            <person name="Shawrob K.S.M."/>
            <person name="Saha S."/>
            <person name="Chowdhury M."/>
            <person name="Rahman A.H."/>
            <person name="Stear M."/>
            <person name="Miah G."/>
            <person name="Das G.B."/>
            <person name="Hossain M.M."/>
            <person name="Kumkum M."/>
            <person name="Islam M.S."/>
            <person name="Mollah A.M."/>
            <person name="Ahsan A."/>
            <person name="Tusar F."/>
            <person name="Khan M.K.I."/>
        </authorList>
    </citation>
    <scope>NUCLEOTIDE SEQUENCE [LARGE SCALE GENOMIC DNA]</scope>
</reference>
<dbReference type="PANTHER" id="PTHR11615">
    <property type="entry name" value="NITRATE, FORMATE, IRON DEHYDROGENASE"/>
    <property type="match status" value="1"/>
</dbReference>
<evidence type="ECO:0000256" key="10">
    <source>
        <dbReference type="ARBA" id="ARBA00042668"/>
    </source>
</evidence>
<dbReference type="Gene3D" id="3.40.950.10">
    <property type="entry name" value="Fe-only Hydrogenase (Larger Subunit), Chain L, domain 3"/>
    <property type="match status" value="1"/>
</dbReference>
<dbReference type="Ensembl" id="ENSCHIT00010025292.1">
    <property type="protein sequence ID" value="ENSCHIP00010018051.1"/>
    <property type="gene ID" value="ENSCHIG00010013124.1"/>
</dbReference>
<feature type="domain" description="Iron hydrogenase small subunit" evidence="12">
    <location>
        <begin position="364"/>
        <end position="420"/>
    </location>
</feature>
<dbReference type="InterPro" id="IPR050340">
    <property type="entry name" value="Cytosolic_Fe-S_CAF"/>
</dbReference>
<dbReference type="InterPro" id="IPR004108">
    <property type="entry name" value="Fe_hydrogenase_lsu_C"/>
</dbReference>
<reference evidence="13" key="2">
    <citation type="submission" date="2025-08" db="UniProtKB">
        <authorList>
            <consortium name="Ensembl"/>
        </authorList>
    </citation>
    <scope>IDENTIFICATION</scope>
</reference>
<protein>
    <recommendedName>
        <fullName evidence="7">Cytosolic iron-sulfur assembly component 3</fullName>
    </recommendedName>
    <alternativeName>
        <fullName evidence="9">Cytosolic Fe-S cluster assembly factor NARFL</fullName>
    </alternativeName>
    <alternativeName>
        <fullName evidence="10">Iron-only hydrogenase-like protein 1</fullName>
    </alternativeName>
    <alternativeName>
        <fullName evidence="8">Nuclear prelamin A recognition factor-like protein</fullName>
    </alternativeName>
</protein>
<comment type="function">
    <text evidence="6">Component of the cytosolic iron-sulfur protein assembly (CIA) complex, a multiprotein complex that mediates the incorporation of iron-sulfur cluster into extramitochondrial Fe/S proteins. Seems to negatively regulate the level of HIF1A expression, although this effect could be indirect.</text>
</comment>
<keyword evidence="2" id="KW-0004">4Fe-4S</keyword>
<evidence type="ECO:0000259" key="12">
    <source>
        <dbReference type="SMART" id="SM00902"/>
    </source>
</evidence>
<evidence type="ECO:0000256" key="4">
    <source>
        <dbReference type="ARBA" id="ARBA00023004"/>
    </source>
</evidence>
<evidence type="ECO:0000256" key="1">
    <source>
        <dbReference type="ARBA" id="ARBA00006596"/>
    </source>
</evidence>
<dbReference type="InterPro" id="IPR009016">
    <property type="entry name" value="Fe_hydrogenase"/>
</dbReference>
<evidence type="ECO:0000256" key="11">
    <source>
        <dbReference type="ARBA" id="ARBA00046384"/>
    </source>
</evidence>
<dbReference type="Pfam" id="PF02256">
    <property type="entry name" value="Fe_hyd_SSU"/>
    <property type="match status" value="1"/>
</dbReference>
<proteinExistence type="inferred from homology"/>
<dbReference type="GO" id="GO:0051539">
    <property type="term" value="F:4 iron, 4 sulfur cluster binding"/>
    <property type="evidence" value="ECO:0007669"/>
    <property type="project" value="UniProtKB-KW"/>
</dbReference>